<accession>A0A9Q1BJL3</accession>
<protein>
    <submittedName>
        <fullName evidence="1">Uncharacterized protein</fullName>
    </submittedName>
</protein>
<evidence type="ECO:0000313" key="1">
    <source>
        <dbReference type="EMBL" id="KAJ8027843.1"/>
    </source>
</evidence>
<evidence type="ECO:0000313" key="2">
    <source>
        <dbReference type="Proteomes" id="UP001152320"/>
    </source>
</evidence>
<keyword evidence="2" id="KW-1185">Reference proteome</keyword>
<name>A0A9Q1BJL3_HOLLE</name>
<comment type="caution">
    <text evidence="1">The sequence shown here is derived from an EMBL/GenBank/DDBJ whole genome shotgun (WGS) entry which is preliminary data.</text>
</comment>
<proteinExistence type="predicted"/>
<gene>
    <name evidence="1" type="ORF">HOLleu_29913</name>
</gene>
<dbReference type="EMBL" id="JAIZAY010000015">
    <property type="protein sequence ID" value="KAJ8027843.1"/>
    <property type="molecule type" value="Genomic_DNA"/>
</dbReference>
<dbReference type="Proteomes" id="UP001152320">
    <property type="component" value="Chromosome 15"/>
</dbReference>
<dbReference type="PANTHER" id="PTHR47331:SF1">
    <property type="entry name" value="GAG-LIKE PROTEIN"/>
    <property type="match status" value="1"/>
</dbReference>
<dbReference type="OrthoDB" id="6434680at2759"/>
<dbReference type="AlphaFoldDB" id="A0A9Q1BJL3"/>
<sequence>MLLIGSDVPEAFWVMEERRGRRKEPFAIRSLLGWTLMGPVGPGRGTQMNVHHVRYGDDLLSQQVAKFWETDFGDSVFSEQRGESQEDRRARGIMEDSVRIVEGHYELKLPWRYSKPSLPNNRVLAETRSALLKRRLEKNPEMREKYTSVIDDYVSKGYARLVSHVMPNPVVRSGETEGIDKSSSSYQEETVVWYLPHHPVTHPQKPGKLRVVFDCAARFKGQSLNDYLLQGPDNTNSLVGVLLRFRQHPLALVSDIEAMFHQDWGKFPKAYEIESVNSSLEGDPEVKSSIQVCSIKVAEINGVVRRFIERYPTWSKLRKGVAWMLRFMMYLQAKLKGTLWKLEKGLLTEDEIRRAEIVTLKVYLKSENSKIYITEHEN</sequence>
<organism evidence="1 2">
    <name type="scientific">Holothuria leucospilota</name>
    <name type="common">Black long sea cucumber</name>
    <name type="synonym">Mertensiothuria leucospilota</name>
    <dbReference type="NCBI Taxonomy" id="206669"/>
    <lineage>
        <taxon>Eukaryota</taxon>
        <taxon>Metazoa</taxon>
        <taxon>Echinodermata</taxon>
        <taxon>Eleutherozoa</taxon>
        <taxon>Echinozoa</taxon>
        <taxon>Holothuroidea</taxon>
        <taxon>Aspidochirotacea</taxon>
        <taxon>Aspidochirotida</taxon>
        <taxon>Holothuriidae</taxon>
        <taxon>Holothuria</taxon>
    </lineage>
</organism>
<dbReference type="PANTHER" id="PTHR47331">
    <property type="entry name" value="PHD-TYPE DOMAIN-CONTAINING PROTEIN"/>
    <property type="match status" value="1"/>
</dbReference>
<reference evidence="1" key="1">
    <citation type="submission" date="2021-10" db="EMBL/GenBank/DDBJ databases">
        <title>Tropical sea cucumber genome reveals ecological adaptation and Cuvierian tubules defense mechanism.</title>
        <authorList>
            <person name="Chen T."/>
        </authorList>
    </citation>
    <scope>NUCLEOTIDE SEQUENCE</scope>
    <source>
        <strain evidence="1">Nanhai2018</strain>
        <tissue evidence="1">Muscle</tissue>
    </source>
</reference>